<dbReference type="PANTHER" id="PTHR34599">
    <property type="entry name" value="PEROXIDASE-RELATED"/>
    <property type="match status" value="1"/>
</dbReference>
<dbReference type="NCBIfam" id="TIGR02595">
    <property type="entry name" value="PEP_CTERM"/>
    <property type="match status" value="1"/>
</dbReference>
<keyword evidence="3" id="KW-1185">Reference proteome</keyword>
<dbReference type="PANTHER" id="PTHR34599:SF1">
    <property type="entry name" value="PHOSPHATIDIC ACID PHOSPHATASE TYPE 2_HALOPEROXIDASE DOMAIN-CONTAINING PROTEIN"/>
    <property type="match status" value="1"/>
</dbReference>
<accession>A0A9X2FBS2</accession>
<dbReference type="Gene3D" id="1.10.606.20">
    <property type="match status" value="1"/>
</dbReference>
<dbReference type="AlphaFoldDB" id="A0A9X2FBS2"/>
<dbReference type="InterPro" id="IPR036938">
    <property type="entry name" value="PAP2/HPO_sf"/>
</dbReference>
<dbReference type="Proteomes" id="UP001155241">
    <property type="component" value="Unassembled WGS sequence"/>
</dbReference>
<dbReference type="Pfam" id="PF07589">
    <property type="entry name" value="PEP-CTERM"/>
    <property type="match status" value="1"/>
</dbReference>
<gene>
    <name evidence="2" type="ORF">NG895_19015</name>
</gene>
<evidence type="ECO:0000313" key="2">
    <source>
        <dbReference type="EMBL" id="MCO6045995.1"/>
    </source>
</evidence>
<reference evidence="2" key="1">
    <citation type="submission" date="2022-06" db="EMBL/GenBank/DDBJ databases">
        <title>Aeoliella straminimaris, a novel planctomycete from sediments.</title>
        <authorList>
            <person name="Vitorino I.R."/>
            <person name="Lage O.M."/>
        </authorList>
    </citation>
    <scope>NUCLEOTIDE SEQUENCE</scope>
    <source>
        <strain evidence="2">ICT_H6.2</strain>
    </source>
</reference>
<evidence type="ECO:0000313" key="3">
    <source>
        <dbReference type="Proteomes" id="UP001155241"/>
    </source>
</evidence>
<proteinExistence type="predicted"/>
<comment type="caution">
    <text evidence="2">The sequence shown here is derived from an EMBL/GenBank/DDBJ whole genome shotgun (WGS) entry which is preliminary data.</text>
</comment>
<evidence type="ECO:0000259" key="1">
    <source>
        <dbReference type="Pfam" id="PF07589"/>
    </source>
</evidence>
<sequence>MISSIYLPSEHPRGGRARRAMLQWTAVLLTSFAAVACRADVVLEWNALMCDVYAQDVDFQNPGMASRTQAMMNLAMYDAINGINQQNQTFYQHGFAANAGASEVAAAASAAHGVLSAIYPSQSTVLDAALNDALSTISSSDARSAGQAYGGAIAASIVSRRTNDGFDQQAQYEPVGGVGHWTADPLNPDQEAWGPEWGAVRPFALNNTTAHLPPPMPALDTDEYAAAYNEVKDLGARDSATRTQEQTDIGNFWAYDRLGMGTPMRMYNEILCTIASQQGSSMQEKAELFARTSVAMADAGVVAWDAKFAYDLWRPVTGIRDGDLDGNPDTVGDETWEPLGAPGGDDVDNFTPPFPTYISGHATFGGALFQSITNFYGTDEISFDVTSEELPGMTRSFDTLSDARIENGRSRVYLGIHWNFDDIQGQATGMGIADRIYTAPFVSVPEPSALVLLGLGLAGFALARRQR</sequence>
<organism evidence="2 3">
    <name type="scientific">Aeoliella straminimaris</name>
    <dbReference type="NCBI Taxonomy" id="2954799"/>
    <lineage>
        <taxon>Bacteria</taxon>
        <taxon>Pseudomonadati</taxon>
        <taxon>Planctomycetota</taxon>
        <taxon>Planctomycetia</taxon>
        <taxon>Pirellulales</taxon>
        <taxon>Lacipirellulaceae</taxon>
        <taxon>Aeoliella</taxon>
    </lineage>
</organism>
<dbReference type="CDD" id="cd03398">
    <property type="entry name" value="PAP2_haloperoxidase"/>
    <property type="match status" value="1"/>
</dbReference>
<dbReference type="EMBL" id="JAMXLR010000064">
    <property type="protein sequence ID" value="MCO6045995.1"/>
    <property type="molecule type" value="Genomic_DNA"/>
</dbReference>
<dbReference type="InterPro" id="IPR052559">
    <property type="entry name" value="V-haloperoxidase"/>
</dbReference>
<dbReference type="SUPFAM" id="SSF48317">
    <property type="entry name" value="Acid phosphatase/Vanadium-dependent haloperoxidase"/>
    <property type="match status" value="1"/>
</dbReference>
<name>A0A9X2FBS2_9BACT</name>
<dbReference type="RefSeq" id="WP_252854111.1">
    <property type="nucleotide sequence ID" value="NZ_JAMXLR010000064.1"/>
</dbReference>
<feature type="domain" description="Ice-binding protein C-terminal" evidence="1">
    <location>
        <begin position="443"/>
        <end position="465"/>
    </location>
</feature>
<dbReference type="InterPro" id="IPR013424">
    <property type="entry name" value="Ice-binding_C"/>
</dbReference>
<protein>
    <submittedName>
        <fullName evidence="2">Vanadium-dependent haloperoxidase</fullName>
    </submittedName>
</protein>